<accession>A0A1E1M598</accession>
<keyword evidence="3" id="KW-1185">Reference proteome</keyword>
<gene>
    <name evidence="2" type="ORF">RSE6_03848</name>
</gene>
<evidence type="ECO:0000313" key="3">
    <source>
        <dbReference type="Proteomes" id="UP000177625"/>
    </source>
</evidence>
<feature type="compositionally biased region" description="Acidic residues" evidence="1">
    <location>
        <begin position="154"/>
        <end position="176"/>
    </location>
</feature>
<dbReference type="Proteomes" id="UP000177625">
    <property type="component" value="Unassembled WGS sequence"/>
</dbReference>
<organism evidence="2 3">
    <name type="scientific">Rhynchosporium secalis</name>
    <name type="common">Barley scald fungus</name>
    <dbReference type="NCBI Taxonomy" id="38038"/>
    <lineage>
        <taxon>Eukaryota</taxon>
        <taxon>Fungi</taxon>
        <taxon>Dikarya</taxon>
        <taxon>Ascomycota</taxon>
        <taxon>Pezizomycotina</taxon>
        <taxon>Leotiomycetes</taxon>
        <taxon>Helotiales</taxon>
        <taxon>Ploettnerulaceae</taxon>
        <taxon>Rhynchosporium</taxon>
    </lineage>
</organism>
<feature type="compositionally biased region" description="Low complexity" evidence="1">
    <location>
        <begin position="62"/>
        <end position="76"/>
    </location>
</feature>
<proteinExistence type="predicted"/>
<feature type="compositionally biased region" description="Basic and acidic residues" evidence="1">
    <location>
        <begin position="136"/>
        <end position="147"/>
    </location>
</feature>
<evidence type="ECO:0000313" key="2">
    <source>
        <dbReference type="EMBL" id="CZT43765.1"/>
    </source>
</evidence>
<feature type="compositionally biased region" description="Low complexity" evidence="1">
    <location>
        <begin position="1"/>
        <end position="21"/>
    </location>
</feature>
<dbReference type="AlphaFoldDB" id="A0A1E1M598"/>
<reference evidence="3" key="1">
    <citation type="submission" date="2016-03" db="EMBL/GenBank/DDBJ databases">
        <authorList>
            <person name="Guldener U."/>
        </authorList>
    </citation>
    <scope>NUCLEOTIDE SEQUENCE [LARGE SCALE GENOMIC DNA]</scope>
</reference>
<protein>
    <submittedName>
        <fullName evidence="2">Uncharacterized protein</fullName>
    </submittedName>
</protein>
<feature type="compositionally biased region" description="Basic residues" evidence="1">
    <location>
        <begin position="182"/>
        <end position="198"/>
    </location>
</feature>
<feature type="compositionally biased region" description="Polar residues" evidence="1">
    <location>
        <begin position="38"/>
        <end position="51"/>
    </location>
</feature>
<evidence type="ECO:0000256" key="1">
    <source>
        <dbReference type="SAM" id="MobiDB-lite"/>
    </source>
</evidence>
<sequence length="219" mass="23786">MTSLTTHSYPTLLSLPTLPLSTEDDLDTQRGRKRRRSSASNHVTSHGSTIGTLRGRARFRTPSASGFSLSLSSPAGTPDSAKRGVMGGGVREEVKGKGHGKGIRLDGRVAKSDPVLGPDSNLNRKLGLGSKSIQRGKKEEEEEDRSKPSQSQDQDQDPGSEDDEGVKQMDDDDEDAPTVKDPRRKQRRPQSTRTRMRVRSLGLRGQNTDAVVKESAVKG</sequence>
<dbReference type="EMBL" id="FJVC01000151">
    <property type="protein sequence ID" value="CZT43765.1"/>
    <property type="molecule type" value="Genomic_DNA"/>
</dbReference>
<name>A0A1E1M598_RHYSE</name>
<feature type="region of interest" description="Disordered" evidence="1">
    <location>
        <begin position="1"/>
        <end position="219"/>
    </location>
</feature>